<dbReference type="SUPFAM" id="SSF52777">
    <property type="entry name" value="CoA-dependent acyltransferases"/>
    <property type="match status" value="1"/>
</dbReference>
<dbReference type="EMBL" id="BMHA01000008">
    <property type="protein sequence ID" value="GGI07185.1"/>
    <property type="molecule type" value="Genomic_DNA"/>
</dbReference>
<dbReference type="EC" id="2.3.1.-" evidence="6"/>
<dbReference type="InterPro" id="IPR023213">
    <property type="entry name" value="CAT-like_dom_sf"/>
</dbReference>
<dbReference type="GO" id="GO:0016407">
    <property type="term" value="F:acetyltransferase activity"/>
    <property type="evidence" value="ECO:0007669"/>
    <property type="project" value="TreeGrafter"/>
</dbReference>
<name>A0A8J3EY54_9ACTN</name>
<feature type="compositionally biased region" description="Gly residues" evidence="7">
    <location>
        <begin position="79"/>
        <end position="89"/>
    </location>
</feature>
<feature type="compositionally biased region" description="Low complexity" evidence="7">
    <location>
        <begin position="122"/>
        <end position="137"/>
    </location>
</feature>
<organism evidence="10 11">
    <name type="scientific">Egicoccus halophilus</name>
    <dbReference type="NCBI Taxonomy" id="1670830"/>
    <lineage>
        <taxon>Bacteria</taxon>
        <taxon>Bacillati</taxon>
        <taxon>Actinomycetota</taxon>
        <taxon>Nitriliruptoria</taxon>
        <taxon>Egicoccales</taxon>
        <taxon>Egicoccaceae</taxon>
        <taxon>Egicoccus</taxon>
    </lineage>
</organism>
<dbReference type="Gene3D" id="2.40.50.100">
    <property type="match status" value="1"/>
</dbReference>
<dbReference type="SUPFAM" id="SSF47005">
    <property type="entry name" value="Peripheral subunit-binding domain of 2-oxo acid dehydrogenase complex"/>
    <property type="match status" value="1"/>
</dbReference>
<feature type="compositionally biased region" description="Gly residues" evidence="7">
    <location>
        <begin position="138"/>
        <end position="149"/>
    </location>
</feature>
<feature type="compositionally biased region" description="Acidic residues" evidence="7">
    <location>
        <begin position="111"/>
        <end position="121"/>
    </location>
</feature>
<keyword evidence="4 6" id="KW-0450">Lipoyl</keyword>
<feature type="region of interest" description="Disordered" evidence="7">
    <location>
        <begin position="167"/>
        <end position="186"/>
    </location>
</feature>
<reference evidence="10" key="1">
    <citation type="journal article" date="2014" name="Int. J. Syst. Evol. Microbiol.">
        <title>Complete genome sequence of Corynebacterium casei LMG S-19264T (=DSM 44701T), isolated from a smear-ripened cheese.</title>
        <authorList>
            <consortium name="US DOE Joint Genome Institute (JGI-PGF)"/>
            <person name="Walter F."/>
            <person name="Albersmeier A."/>
            <person name="Kalinowski J."/>
            <person name="Ruckert C."/>
        </authorList>
    </citation>
    <scope>NUCLEOTIDE SEQUENCE</scope>
    <source>
        <strain evidence="10">CGMCC 1.14988</strain>
    </source>
</reference>
<dbReference type="Pfam" id="PF02817">
    <property type="entry name" value="E3_binding"/>
    <property type="match status" value="1"/>
</dbReference>
<dbReference type="InterPro" id="IPR003016">
    <property type="entry name" value="2-oxoA_DH_lipoyl-BS"/>
</dbReference>
<sequence length="493" mass="50794">MAEVELPQLGESVTEGVITAWLVEVGDEIDVDQPIVEISTDKVDTEIPSPVAGTVQELRAEVDDTIEVGQVIAVIGEGAATGGGDGGEGGQDEDTDDTSGRDEAVPASDAGAEDASGDDEASAQPDASSAPAPRSTDGSGGSASGGGTSVEGEKALTSPLVRKLLREAGLSTSQVRGSGPGGRITREDADRAIASGGEGAPPSAASGGDGARAGQPASAPPAPAAAPVPPPPMPAAAPGRQRPEASPLQIDFSGQREVTQDLTRVRKATANAMTTAMQTTAQLTAAVEVDVTAIMNLRAAYKDAFKAKEGVSLSPLPIISRAVCMVLPRHPALNSSIDMDSGTATFRNFINLGMAVDTEAGLLVPNIKDAQDLTIPGLARRIGDIAGRARSKKLQPDDISGATFTITNTGSRGTLWDTPIFTPPQVAILATCAIEKRAVVVSDNYGDSIAIRWMTYLCLSYDHRMVDGADTARFLQDLKYTLETHDFASELGL</sequence>
<evidence type="ECO:0000256" key="4">
    <source>
        <dbReference type="ARBA" id="ARBA00022823"/>
    </source>
</evidence>
<dbReference type="OrthoDB" id="9805770at2"/>
<dbReference type="InterPro" id="IPR004167">
    <property type="entry name" value="PSBD"/>
</dbReference>
<dbReference type="PROSITE" id="PS00189">
    <property type="entry name" value="LIPOYL"/>
    <property type="match status" value="1"/>
</dbReference>
<dbReference type="Gene3D" id="3.30.559.10">
    <property type="entry name" value="Chloramphenicol acetyltransferase-like domain"/>
    <property type="match status" value="1"/>
</dbReference>
<dbReference type="Pfam" id="PF00198">
    <property type="entry name" value="2-oxoacid_dh"/>
    <property type="match status" value="1"/>
</dbReference>
<dbReference type="InterPro" id="IPR014276">
    <property type="entry name" value="2-oxoglutarate_DH_E2"/>
</dbReference>
<feature type="region of interest" description="Disordered" evidence="7">
    <location>
        <begin position="78"/>
        <end position="161"/>
    </location>
</feature>
<dbReference type="PANTHER" id="PTHR43178:SF5">
    <property type="entry name" value="LIPOAMIDE ACYLTRANSFERASE COMPONENT OF BRANCHED-CHAIN ALPHA-KETO ACID DEHYDROGENASE COMPLEX, MITOCHONDRIAL"/>
    <property type="match status" value="1"/>
</dbReference>
<keyword evidence="10" id="KW-0670">Pyruvate</keyword>
<evidence type="ECO:0000256" key="7">
    <source>
        <dbReference type="SAM" id="MobiDB-lite"/>
    </source>
</evidence>
<evidence type="ECO:0000256" key="6">
    <source>
        <dbReference type="RuleBase" id="RU003423"/>
    </source>
</evidence>
<accession>A0A8J3EY54</accession>
<dbReference type="CDD" id="cd06849">
    <property type="entry name" value="lipoyl_domain"/>
    <property type="match status" value="1"/>
</dbReference>
<dbReference type="AlphaFoldDB" id="A0A8J3EY54"/>
<dbReference type="PROSITE" id="PS51826">
    <property type="entry name" value="PSBD"/>
    <property type="match status" value="1"/>
</dbReference>
<dbReference type="PANTHER" id="PTHR43178">
    <property type="entry name" value="DIHYDROLIPOAMIDE ACETYLTRANSFERASE COMPONENT OF PYRUVATE DEHYDROGENASE COMPLEX"/>
    <property type="match status" value="1"/>
</dbReference>
<reference evidence="10" key="2">
    <citation type="submission" date="2020-09" db="EMBL/GenBank/DDBJ databases">
        <authorList>
            <person name="Sun Q."/>
            <person name="Zhou Y."/>
        </authorList>
    </citation>
    <scope>NUCLEOTIDE SEQUENCE</scope>
    <source>
        <strain evidence="10">CGMCC 1.14988</strain>
    </source>
</reference>
<evidence type="ECO:0000256" key="5">
    <source>
        <dbReference type="ARBA" id="ARBA00023315"/>
    </source>
</evidence>
<protein>
    <recommendedName>
        <fullName evidence="6">Dihydrolipoamide acetyltransferase component of pyruvate dehydrogenase complex</fullName>
        <ecNumber evidence="6">2.3.1.-</ecNumber>
    </recommendedName>
</protein>
<dbReference type="Pfam" id="PF00364">
    <property type="entry name" value="Biotin_lipoyl"/>
    <property type="match status" value="1"/>
</dbReference>
<feature type="compositionally biased region" description="Pro residues" evidence="7">
    <location>
        <begin position="218"/>
        <end position="235"/>
    </location>
</feature>
<comment type="similarity">
    <text evidence="2 6">Belongs to the 2-oxoacid dehydrogenase family.</text>
</comment>
<feature type="compositionally biased region" description="Low complexity" evidence="7">
    <location>
        <begin position="193"/>
        <end position="217"/>
    </location>
</feature>
<evidence type="ECO:0000259" key="8">
    <source>
        <dbReference type="PROSITE" id="PS50968"/>
    </source>
</evidence>
<gene>
    <name evidence="10" type="primary">sucB</name>
    <name evidence="10" type="ORF">GCM10011354_22820</name>
</gene>
<dbReference type="NCBIfam" id="TIGR02927">
    <property type="entry name" value="SucB_Actino"/>
    <property type="match status" value="1"/>
</dbReference>
<dbReference type="InterPro" id="IPR000089">
    <property type="entry name" value="Biotin_lipoyl"/>
</dbReference>
<dbReference type="SUPFAM" id="SSF51230">
    <property type="entry name" value="Single hybrid motif"/>
    <property type="match status" value="1"/>
</dbReference>
<evidence type="ECO:0000256" key="2">
    <source>
        <dbReference type="ARBA" id="ARBA00007317"/>
    </source>
</evidence>
<dbReference type="InterPro" id="IPR050743">
    <property type="entry name" value="2-oxoacid_DH_E2_comp"/>
</dbReference>
<comment type="cofactor">
    <cofactor evidence="1 6">
        <name>(R)-lipoate</name>
        <dbReference type="ChEBI" id="CHEBI:83088"/>
    </cofactor>
</comment>
<dbReference type="GO" id="GO:0031405">
    <property type="term" value="F:lipoic acid binding"/>
    <property type="evidence" value="ECO:0007669"/>
    <property type="project" value="TreeGrafter"/>
</dbReference>
<evidence type="ECO:0000313" key="10">
    <source>
        <dbReference type="EMBL" id="GGI07185.1"/>
    </source>
</evidence>
<feature type="domain" description="Lipoyl-binding" evidence="8">
    <location>
        <begin position="1"/>
        <end position="76"/>
    </location>
</feature>
<evidence type="ECO:0000256" key="3">
    <source>
        <dbReference type="ARBA" id="ARBA00022679"/>
    </source>
</evidence>
<feature type="domain" description="Peripheral subunit-binding (PSBD)" evidence="9">
    <location>
        <begin position="156"/>
        <end position="193"/>
    </location>
</feature>
<evidence type="ECO:0000259" key="9">
    <source>
        <dbReference type="PROSITE" id="PS51826"/>
    </source>
</evidence>
<evidence type="ECO:0000256" key="1">
    <source>
        <dbReference type="ARBA" id="ARBA00001938"/>
    </source>
</evidence>
<feature type="region of interest" description="Disordered" evidence="7">
    <location>
        <begin position="193"/>
        <end position="258"/>
    </location>
</feature>
<dbReference type="GO" id="GO:0005737">
    <property type="term" value="C:cytoplasm"/>
    <property type="evidence" value="ECO:0007669"/>
    <property type="project" value="TreeGrafter"/>
</dbReference>
<dbReference type="InterPro" id="IPR036625">
    <property type="entry name" value="E3-bd_dom_sf"/>
</dbReference>
<evidence type="ECO:0000313" key="11">
    <source>
        <dbReference type="Proteomes" id="UP000650511"/>
    </source>
</evidence>
<keyword evidence="5 6" id="KW-0012">Acyltransferase</keyword>
<dbReference type="InterPro" id="IPR001078">
    <property type="entry name" value="2-oxoacid_DH_actylTfrase"/>
</dbReference>
<dbReference type="InterPro" id="IPR011053">
    <property type="entry name" value="Single_hybrid_motif"/>
</dbReference>
<dbReference type="PROSITE" id="PS50968">
    <property type="entry name" value="BIOTINYL_LIPOYL"/>
    <property type="match status" value="1"/>
</dbReference>
<comment type="caution">
    <text evidence="10">The sequence shown here is derived from an EMBL/GenBank/DDBJ whole genome shotgun (WGS) entry which is preliminary data.</text>
</comment>
<dbReference type="Proteomes" id="UP000650511">
    <property type="component" value="Unassembled WGS sequence"/>
</dbReference>
<keyword evidence="11" id="KW-1185">Reference proteome</keyword>
<dbReference type="Gene3D" id="4.10.320.10">
    <property type="entry name" value="E3-binding domain"/>
    <property type="match status" value="1"/>
</dbReference>
<proteinExistence type="inferred from homology"/>
<keyword evidence="3 6" id="KW-0808">Transferase</keyword>